<evidence type="ECO:0000313" key="2">
    <source>
        <dbReference type="Proteomes" id="UP000182932"/>
    </source>
</evidence>
<comment type="caution">
    <text evidence="1">The sequence shown here is derived from an EMBL/GenBank/DDBJ whole genome shotgun (WGS) entry which is preliminary data.</text>
</comment>
<dbReference type="GeneID" id="80819945"/>
<reference evidence="1 2" key="1">
    <citation type="submission" date="2016-10" db="EMBL/GenBank/DDBJ databases">
        <authorList>
            <person name="Varghese N."/>
            <person name="Submissions S."/>
        </authorList>
    </citation>
    <scope>NUCLEOTIDE SEQUENCE [LARGE SCALE GENOMIC DNA]</scope>
    <source>
        <strain evidence="1 2">FF3</strain>
    </source>
</reference>
<gene>
    <name evidence="1" type="ORF">SAMN04487940_11617</name>
</gene>
<name>A0A975WD25_9RHOB</name>
<keyword evidence="2" id="KW-1185">Reference proteome</keyword>
<evidence type="ECO:0000313" key="1">
    <source>
        <dbReference type="EMBL" id="SEJ97687.1"/>
    </source>
</evidence>
<proteinExistence type="predicted"/>
<dbReference type="Proteomes" id="UP000182932">
    <property type="component" value="Unassembled WGS sequence"/>
</dbReference>
<protein>
    <submittedName>
        <fullName evidence="1">Uncharacterized protein</fullName>
    </submittedName>
</protein>
<dbReference type="AlphaFoldDB" id="A0A975WD25"/>
<dbReference type="RefSeq" id="WP_074837949.1">
    <property type="nucleotide sequence ID" value="NZ_CATMKJ010000012.1"/>
</dbReference>
<sequence>MTIRLEVGRVSACPVAGCADLVQARQEASSRYALLTRAPQREIEECARRAMTALAGRPSLRATLETRLRTVIDSSGKGLRLRARETILLSGGLFRALSVHSRGAQLLGAAQGAQLVARSGRLVIQTLCADDYVDRQQAALICLAGRWSCFLPQVAGPGGGFSHRRLVAARALGAAAVALDIAEADEDAGLRRHLDAAAEALHAMQAEGAGLPESLAEWRQFMLNELDAEIFVYELLMTEYAATDCRIAD</sequence>
<organism evidence="1 2">
    <name type="scientific">Marinovum algicola</name>
    <dbReference type="NCBI Taxonomy" id="42444"/>
    <lineage>
        <taxon>Bacteria</taxon>
        <taxon>Pseudomonadati</taxon>
        <taxon>Pseudomonadota</taxon>
        <taxon>Alphaproteobacteria</taxon>
        <taxon>Rhodobacterales</taxon>
        <taxon>Roseobacteraceae</taxon>
        <taxon>Marinovum</taxon>
    </lineage>
</organism>
<accession>A0A975WD25</accession>
<dbReference type="EMBL" id="FNYY01000016">
    <property type="protein sequence ID" value="SEJ97687.1"/>
    <property type="molecule type" value="Genomic_DNA"/>
</dbReference>